<proteinExistence type="predicted"/>
<name>A0A5C8HR21_9MICO</name>
<dbReference type="OrthoDB" id="3635752at2"/>
<evidence type="ECO:0000313" key="1">
    <source>
        <dbReference type="EMBL" id="TXK05967.1"/>
    </source>
</evidence>
<comment type="caution">
    <text evidence="1">The sequence shown here is derived from an EMBL/GenBank/DDBJ whole genome shotgun (WGS) entry which is preliminary data.</text>
</comment>
<dbReference type="EMBL" id="VRSW01000001">
    <property type="protein sequence ID" value="TXK05967.1"/>
    <property type="molecule type" value="Genomic_DNA"/>
</dbReference>
<keyword evidence="2" id="KW-1185">Reference proteome</keyword>
<sequence>MTDQPADSAQPATREPSADTLAELHRLNDVCRAEPGNIDAQIALWQAVARLKMWVCINRGTAEAPRPYMISGERGPILCIFSNGEQATETAHSSGLVPATEPVPLFAVPLPEALDWAMSFGEYGVVGVTIDYPRIGAWSPLPNLAQLK</sequence>
<organism evidence="1 2">
    <name type="scientific">Microbacterium mitrae</name>
    <dbReference type="NCBI Taxonomy" id="664640"/>
    <lineage>
        <taxon>Bacteria</taxon>
        <taxon>Bacillati</taxon>
        <taxon>Actinomycetota</taxon>
        <taxon>Actinomycetes</taxon>
        <taxon>Micrococcales</taxon>
        <taxon>Microbacteriaceae</taxon>
        <taxon>Microbacterium</taxon>
    </lineage>
</organism>
<dbReference type="AlphaFoldDB" id="A0A5C8HR21"/>
<reference evidence="1 2" key="1">
    <citation type="submission" date="2019-08" db="EMBL/GenBank/DDBJ databases">
        <authorList>
            <person name="Dong K."/>
        </authorList>
    </citation>
    <scope>NUCLEOTIDE SEQUENCE [LARGE SCALE GENOMIC DNA]</scope>
    <source>
        <strain evidence="1 2">M4-8</strain>
    </source>
</reference>
<gene>
    <name evidence="1" type="ORF">FVP60_03050</name>
</gene>
<evidence type="ECO:0008006" key="3">
    <source>
        <dbReference type="Google" id="ProtNLM"/>
    </source>
</evidence>
<protein>
    <recommendedName>
        <fullName evidence="3">SseB family protein</fullName>
    </recommendedName>
</protein>
<accession>A0A5C8HR21</accession>
<evidence type="ECO:0000313" key="2">
    <source>
        <dbReference type="Proteomes" id="UP000321196"/>
    </source>
</evidence>
<dbReference type="Proteomes" id="UP000321196">
    <property type="component" value="Unassembled WGS sequence"/>
</dbReference>
<dbReference type="RefSeq" id="WP_147824780.1">
    <property type="nucleotide sequence ID" value="NZ_BAAARG010000001.1"/>
</dbReference>